<keyword evidence="6" id="KW-0009">Actin-binding</keyword>
<dbReference type="PANTHER" id="PTHR10709:SF2">
    <property type="entry name" value="ACTIN-RELATED PROTEIN 2_3 COMPLEX SUBUNIT"/>
    <property type="match status" value="1"/>
</dbReference>
<keyword evidence="7" id="KW-0206">Cytoskeleton</keyword>
<dbReference type="EMBL" id="LDAU01000142">
    <property type="protein sequence ID" value="KRX03209.1"/>
    <property type="molecule type" value="Genomic_DNA"/>
</dbReference>
<evidence type="ECO:0000256" key="10">
    <source>
        <dbReference type="PROSITE-ProRule" id="PRU00221"/>
    </source>
</evidence>
<reference evidence="11 12" key="1">
    <citation type="journal article" date="2015" name="Sci. Rep.">
        <title>Genome of the facultative scuticociliatosis pathogen Pseudocohnilembus persalinus provides insight into its virulence through horizontal gene transfer.</title>
        <authorList>
            <person name="Xiong J."/>
            <person name="Wang G."/>
            <person name="Cheng J."/>
            <person name="Tian M."/>
            <person name="Pan X."/>
            <person name="Warren A."/>
            <person name="Jiang C."/>
            <person name="Yuan D."/>
            <person name="Miao W."/>
        </authorList>
    </citation>
    <scope>NUCLEOTIDE SEQUENCE [LARGE SCALE GENOMIC DNA]</scope>
    <source>
        <strain evidence="11">36N120E</strain>
    </source>
</reference>
<dbReference type="PROSITE" id="PS00678">
    <property type="entry name" value="WD_REPEATS_1"/>
    <property type="match status" value="1"/>
</dbReference>
<dbReference type="PROSITE" id="PS50294">
    <property type="entry name" value="WD_REPEATS_REGION"/>
    <property type="match status" value="1"/>
</dbReference>
<dbReference type="OrthoDB" id="406844at2759"/>
<dbReference type="SUPFAM" id="SSF50978">
    <property type="entry name" value="WD40 repeat-like"/>
    <property type="match status" value="1"/>
</dbReference>
<dbReference type="Pfam" id="PF00400">
    <property type="entry name" value="WD40"/>
    <property type="match status" value="2"/>
</dbReference>
<evidence type="ECO:0000256" key="7">
    <source>
        <dbReference type="ARBA" id="ARBA00023212"/>
    </source>
</evidence>
<dbReference type="GO" id="GO:0051015">
    <property type="term" value="F:actin filament binding"/>
    <property type="evidence" value="ECO:0007669"/>
    <property type="project" value="TreeGrafter"/>
</dbReference>
<proteinExistence type="inferred from homology"/>
<dbReference type="FunCoup" id="A0A0V0QLI4">
    <property type="interactions" value="20"/>
</dbReference>
<evidence type="ECO:0000256" key="2">
    <source>
        <dbReference type="ARBA" id="ARBA00006260"/>
    </source>
</evidence>
<name>A0A0V0QLI4_PSEPJ</name>
<comment type="similarity">
    <text evidence="2">Belongs to the WD repeat ARPC1 family.</text>
</comment>
<dbReference type="InterPro" id="IPR001680">
    <property type="entry name" value="WD40_rpt"/>
</dbReference>
<organism evidence="11 12">
    <name type="scientific">Pseudocohnilembus persalinus</name>
    <name type="common">Ciliate</name>
    <dbReference type="NCBI Taxonomy" id="266149"/>
    <lineage>
        <taxon>Eukaryota</taxon>
        <taxon>Sar</taxon>
        <taxon>Alveolata</taxon>
        <taxon>Ciliophora</taxon>
        <taxon>Intramacronucleata</taxon>
        <taxon>Oligohymenophorea</taxon>
        <taxon>Scuticociliatia</taxon>
        <taxon>Philasterida</taxon>
        <taxon>Pseudocohnilembidae</taxon>
        <taxon>Pseudocohnilembus</taxon>
    </lineage>
</organism>
<dbReference type="GO" id="GO:0005885">
    <property type="term" value="C:Arp2/3 protein complex"/>
    <property type="evidence" value="ECO:0007669"/>
    <property type="project" value="InterPro"/>
</dbReference>
<evidence type="ECO:0000256" key="3">
    <source>
        <dbReference type="ARBA" id="ARBA00022490"/>
    </source>
</evidence>
<accession>A0A0V0QLI4</accession>
<dbReference type="PROSITE" id="PS50082">
    <property type="entry name" value="WD_REPEATS_2"/>
    <property type="match status" value="1"/>
</dbReference>
<evidence type="ECO:0000256" key="5">
    <source>
        <dbReference type="ARBA" id="ARBA00022737"/>
    </source>
</evidence>
<dbReference type="OMA" id="YVWEPSP"/>
<evidence type="ECO:0000256" key="1">
    <source>
        <dbReference type="ARBA" id="ARBA00004245"/>
    </source>
</evidence>
<comment type="caution">
    <text evidence="11">The sequence shown here is derived from an EMBL/GenBank/DDBJ whole genome shotgun (WGS) entry which is preliminary data.</text>
</comment>
<sequence>MATKKDETITIQEHLKVNGLVAHAFSPDGKYIAVSLKQDPTVEIYEINGFDSISKWKLIWKLKEQSQQISALSWSVENRLLTGSFDRSILVWDFQNNKWKKDLVIIENERAIITGEWSKNGKKFAIGGGDARAFIGYYDKVNEFWQTYKLQSCKSSVISVAFHPSGKVVGVGSTDNTFNLITCYSPEADANNDYKGTFSNIETKDECIFSISEGFGWVEASVFAPKGNQVVIAAHGGYVITININGEEVQKEQASGVNKLPYKQLKYINENTLICGGYDQKPAIYTLKDGKFQFNKFLENSITGSQNTQDSKIQQLQSQMFNTSHGKKTGGIHTTPILNLQQYPTKDNLFSTTDINGTILFWEV</sequence>
<dbReference type="PANTHER" id="PTHR10709">
    <property type="entry name" value="ACTIN-RELATED PROTEIN 2/3 COMPLEX SUBUNIT 1"/>
    <property type="match status" value="1"/>
</dbReference>
<dbReference type="InParanoid" id="A0A0V0QLI4"/>
<comment type="subcellular location">
    <subcellularLocation>
        <location evidence="1">Cytoplasm</location>
        <location evidence="1">Cytoskeleton</location>
    </subcellularLocation>
</comment>
<evidence type="ECO:0000313" key="11">
    <source>
        <dbReference type="EMBL" id="KRX03209.1"/>
    </source>
</evidence>
<keyword evidence="5" id="KW-0677">Repeat</keyword>
<evidence type="ECO:0000256" key="6">
    <source>
        <dbReference type="ARBA" id="ARBA00023203"/>
    </source>
</evidence>
<protein>
    <recommendedName>
        <fullName evidence="8">Arp2/3 complex 41 kDa subunit</fullName>
    </recommendedName>
    <alternativeName>
        <fullName evidence="9">p41-ARC</fullName>
    </alternativeName>
</protein>
<dbReference type="InterPro" id="IPR036322">
    <property type="entry name" value="WD40_repeat_dom_sf"/>
</dbReference>
<evidence type="ECO:0000256" key="4">
    <source>
        <dbReference type="ARBA" id="ARBA00022574"/>
    </source>
</evidence>
<dbReference type="InterPro" id="IPR017383">
    <property type="entry name" value="ARPC1"/>
</dbReference>
<gene>
    <name evidence="11" type="ORF">PPERSA_07037</name>
</gene>
<evidence type="ECO:0000256" key="9">
    <source>
        <dbReference type="ARBA" id="ARBA00041789"/>
    </source>
</evidence>
<keyword evidence="12" id="KW-1185">Reference proteome</keyword>
<dbReference type="Gene3D" id="2.130.10.10">
    <property type="entry name" value="YVTN repeat-like/Quinoprotein amine dehydrogenase"/>
    <property type="match status" value="1"/>
</dbReference>
<dbReference type="InterPro" id="IPR015943">
    <property type="entry name" value="WD40/YVTN_repeat-like_dom_sf"/>
</dbReference>
<keyword evidence="4 10" id="KW-0853">WD repeat</keyword>
<feature type="repeat" description="WD" evidence="10">
    <location>
        <begin position="62"/>
        <end position="102"/>
    </location>
</feature>
<dbReference type="Proteomes" id="UP000054937">
    <property type="component" value="Unassembled WGS sequence"/>
</dbReference>
<dbReference type="SMART" id="SM00320">
    <property type="entry name" value="WD40"/>
    <property type="match status" value="6"/>
</dbReference>
<dbReference type="InterPro" id="IPR019775">
    <property type="entry name" value="WD40_repeat_CS"/>
</dbReference>
<evidence type="ECO:0000256" key="8">
    <source>
        <dbReference type="ARBA" id="ARBA00041244"/>
    </source>
</evidence>
<evidence type="ECO:0000313" key="12">
    <source>
        <dbReference type="Proteomes" id="UP000054937"/>
    </source>
</evidence>
<keyword evidence="3" id="KW-0963">Cytoplasm</keyword>
<dbReference type="GO" id="GO:0034314">
    <property type="term" value="P:Arp2/3 complex-mediated actin nucleation"/>
    <property type="evidence" value="ECO:0007669"/>
    <property type="project" value="InterPro"/>
</dbReference>
<dbReference type="AlphaFoldDB" id="A0A0V0QLI4"/>